<proteinExistence type="predicted"/>
<gene>
    <name evidence="2" type="ORF">D2917_30955</name>
</gene>
<evidence type="ECO:0000256" key="1">
    <source>
        <dbReference type="SAM" id="Phobius"/>
    </source>
</evidence>
<keyword evidence="2" id="KW-0614">Plasmid</keyword>
<organism evidence="2 3">
    <name type="scientific">Cupriavidus oxalaticus</name>
    <dbReference type="NCBI Taxonomy" id="96344"/>
    <lineage>
        <taxon>Bacteria</taxon>
        <taxon>Pseudomonadati</taxon>
        <taxon>Pseudomonadota</taxon>
        <taxon>Betaproteobacteria</taxon>
        <taxon>Burkholderiales</taxon>
        <taxon>Burkholderiaceae</taxon>
        <taxon>Cupriavidus</taxon>
    </lineage>
</organism>
<dbReference type="RefSeq" id="WP_151072949.1">
    <property type="nucleotide sequence ID" value="NZ_CP032520.1"/>
</dbReference>
<accession>A0A5P3VQP3</accession>
<dbReference type="EMBL" id="CP032520">
    <property type="protein sequence ID" value="QEZ48706.1"/>
    <property type="molecule type" value="Genomic_DNA"/>
</dbReference>
<evidence type="ECO:0000313" key="2">
    <source>
        <dbReference type="EMBL" id="QEZ48706.1"/>
    </source>
</evidence>
<evidence type="ECO:0000313" key="3">
    <source>
        <dbReference type="Proteomes" id="UP000325743"/>
    </source>
</evidence>
<feature type="transmembrane region" description="Helical" evidence="1">
    <location>
        <begin position="131"/>
        <end position="150"/>
    </location>
</feature>
<protein>
    <submittedName>
        <fullName evidence="2">Uncharacterized protein</fullName>
    </submittedName>
</protein>
<feature type="transmembrane region" description="Helical" evidence="1">
    <location>
        <begin position="39"/>
        <end position="59"/>
    </location>
</feature>
<keyword evidence="1" id="KW-0812">Transmembrane</keyword>
<dbReference type="Proteomes" id="UP000325743">
    <property type="component" value="Plasmid unnamed1"/>
</dbReference>
<geneLocation type="plasmid" evidence="2">
    <name>unnamed1</name>
</geneLocation>
<name>A0A5P3VQP3_9BURK</name>
<keyword evidence="1" id="KW-0472">Membrane</keyword>
<sequence>MDSSLAKVGRMEAAPNDDAVLKAFAAEHSHDQFSINRSASLGAAGVCVAIALTMVQTQLRTNDAVASIICSCIAIPLFLLSAFINEYFLFLGEKSYGFYGHVRIPLRLINASAGGLLLISFAYASHSVSSYAFYVVLVASVAAAVGFGRFHRKLDSWLAKQAIGRLEP</sequence>
<feature type="transmembrane region" description="Helical" evidence="1">
    <location>
        <begin position="65"/>
        <end position="92"/>
    </location>
</feature>
<feature type="transmembrane region" description="Helical" evidence="1">
    <location>
        <begin position="104"/>
        <end position="125"/>
    </location>
</feature>
<keyword evidence="1" id="KW-1133">Transmembrane helix</keyword>
<reference evidence="2 3" key="1">
    <citation type="submission" date="2018-09" db="EMBL/GenBank/DDBJ databases">
        <title>Complete genome sequence of Cupriavidus oxalaticus T2, a bacterium capable of phenol tolerance and degradation.</title>
        <authorList>
            <person name="Yan J."/>
        </authorList>
    </citation>
    <scope>NUCLEOTIDE SEQUENCE [LARGE SCALE GENOMIC DNA]</scope>
    <source>
        <strain evidence="2 3">T2</strain>
        <plasmid evidence="2 3">unnamed1</plasmid>
    </source>
</reference>
<dbReference type="AlphaFoldDB" id="A0A5P3VQP3"/>